<organism evidence="1 2">
    <name type="scientific">Solanum commersonii</name>
    <name type="common">Commerson's wild potato</name>
    <name type="synonym">Commerson's nightshade</name>
    <dbReference type="NCBI Taxonomy" id="4109"/>
    <lineage>
        <taxon>Eukaryota</taxon>
        <taxon>Viridiplantae</taxon>
        <taxon>Streptophyta</taxon>
        <taxon>Embryophyta</taxon>
        <taxon>Tracheophyta</taxon>
        <taxon>Spermatophyta</taxon>
        <taxon>Magnoliopsida</taxon>
        <taxon>eudicotyledons</taxon>
        <taxon>Gunneridae</taxon>
        <taxon>Pentapetalae</taxon>
        <taxon>asterids</taxon>
        <taxon>lamiids</taxon>
        <taxon>Solanales</taxon>
        <taxon>Solanaceae</taxon>
        <taxon>Solanoideae</taxon>
        <taxon>Solaneae</taxon>
        <taxon>Solanum</taxon>
    </lineage>
</organism>
<name>A0A9J5ZHM5_SOLCO</name>
<dbReference type="EMBL" id="JACXVP010000004">
    <property type="protein sequence ID" value="KAG5610302.1"/>
    <property type="molecule type" value="Genomic_DNA"/>
</dbReference>
<reference evidence="1 2" key="1">
    <citation type="submission" date="2020-09" db="EMBL/GenBank/DDBJ databases">
        <title>De no assembly of potato wild relative species, Solanum commersonii.</title>
        <authorList>
            <person name="Cho K."/>
        </authorList>
    </citation>
    <scope>NUCLEOTIDE SEQUENCE [LARGE SCALE GENOMIC DNA]</scope>
    <source>
        <strain evidence="1">LZ3.2</strain>
        <tissue evidence="1">Leaf</tissue>
    </source>
</reference>
<comment type="caution">
    <text evidence="1">The sequence shown here is derived from an EMBL/GenBank/DDBJ whole genome shotgun (WGS) entry which is preliminary data.</text>
</comment>
<proteinExistence type="predicted"/>
<accession>A0A9J5ZHM5</accession>
<keyword evidence="2" id="KW-1185">Reference proteome</keyword>
<evidence type="ECO:0000313" key="2">
    <source>
        <dbReference type="Proteomes" id="UP000824120"/>
    </source>
</evidence>
<gene>
    <name evidence="1" type="ORF">H5410_021583</name>
</gene>
<protein>
    <submittedName>
        <fullName evidence="1">Uncharacterized protein</fullName>
    </submittedName>
</protein>
<dbReference type="Proteomes" id="UP000824120">
    <property type="component" value="Chromosome 4"/>
</dbReference>
<feature type="non-terminal residue" evidence="1">
    <location>
        <position position="1"/>
    </location>
</feature>
<sequence>MEPELGALTAWKWNRGEWQHRKHRTPAQSPRYTSLSLELSSHTCEGVGSSFRGAGMDFELVASSDEAAWSFSPDPMDDLALDPAAWADSDREEWAH</sequence>
<evidence type="ECO:0000313" key="1">
    <source>
        <dbReference type="EMBL" id="KAG5610302.1"/>
    </source>
</evidence>
<dbReference type="AlphaFoldDB" id="A0A9J5ZHM5"/>